<evidence type="ECO:0000313" key="3">
    <source>
        <dbReference type="Proteomes" id="UP000694564"/>
    </source>
</evidence>
<dbReference type="Pfam" id="PF12368">
    <property type="entry name" value="Rhodanese_C"/>
    <property type="match status" value="1"/>
</dbReference>
<dbReference type="Proteomes" id="UP000694564">
    <property type="component" value="Chromosome 13"/>
</dbReference>
<reference evidence="2" key="2">
    <citation type="submission" date="2025-09" db="UniProtKB">
        <authorList>
            <consortium name="Ensembl"/>
        </authorList>
    </citation>
    <scope>IDENTIFICATION</scope>
</reference>
<accession>A0A8D2D818</accession>
<dbReference type="GeneTree" id="ENSGT00940000181570"/>
<evidence type="ECO:0000313" key="2">
    <source>
        <dbReference type="Ensembl" id="ENSSVLP00005020556.1"/>
    </source>
</evidence>
<keyword evidence="3" id="KW-1185">Reference proteome</keyword>
<sequence length="112" mass="12367">KQVPASPYECKKHECSYCGAQWDQYKLCSSPKCHHFVLTCPACQGQGFTTFCVTCQDKGGRQALGPAQESFKEEHECIAQWQCIPREISQHAQLSVNPAPKPSVGEDGPLLV</sequence>
<name>A0A8D2D818_SCIVU</name>
<dbReference type="AlphaFoldDB" id="A0A8D2D818"/>
<dbReference type="Ensembl" id="ENSSVLT00005022910.1">
    <property type="protein sequence ID" value="ENSSVLP00005020556.1"/>
    <property type="gene ID" value="ENSSVLG00005016429.1"/>
</dbReference>
<dbReference type="OrthoDB" id="25002at2759"/>
<protein>
    <recommendedName>
        <fullName evidence="1">Rhodanase C-terminal domain-containing protein</fullName>
    </recommendedName>
</protein>
<feature type="domain" description="Rhodanase C-terminal" evidence="1">
    <location>
        <begin position="14"/>
        <end position="56"/>
    </location>
</feature>
<evidence type="ECO:0000259" key="1">
    <source>
        <dbReference type="Pfam" id="PF12368"/>
    </source>
</evidence>
<proteinExistence type="predicted"/>
<organism evidence="2 3">
    <name type="scientific">Sciurus vulgaris</name>
    <name type="common">Eurasian red squirrel</name>
    <dbReference type="NCBI Taxonomy" id="55149"/>
    <lineage>
        <taxon>Eukaryota</taxon>
        <taxon>Metazoa</taxon>
        <taxon>Chordata</taxon>
        <taxon>Craniata</taxon>
        <taxon>Vertebrata</taxon>
        <taxon>Euteleostomi</taxon>
        <taxon>Mammalia</taxon>
        <taxon>Eutheria</taxon>
        <taxon>Euarchontoglires</taxon>
        <taxon>Glires</taxon>
        <taxon>Rodentia</taxon>
        <taxon>Sciuromorpha</taxon>
        <taxon>Sciuridae</taxon>
        <taxon>Sciurinae</taxon>
        <taxon>Sciurini</taxon>
        <taxon>Sciurus</taxon>
    </lineage>
</organism>
<dbReference type="InterPro" id="IPR022111">
    <property type="entry name" value="Rhodanese_C"/>
</dbReference>
<reference evidence="2" key="1">
    <citation type="submission" date="2025-08" db="UniProtKB">
        <authorList>
            <consortium name="Ensembl"/>
        </authorList>
    </citation>
    <scope>IDENTIFICATION</scope>
</reference>